<feature type="compositionally biased region" description="Acidic residues" evidence="1">
    <location>
        <begin position="12"/>
        <end position="23"/>
    </location>
</feature>
<gene>
    <name evidence="2" type="ORF">DXG03_008316</name>
</gene>
<dbReference type="Proteomes" id="UP000775547">
    <property type="component" value="Unassembled WGS sequence"/>
</dbReference>
<protein>
    <submittedName>
        <fullName evidence="2">Uncharacterized protein</fullName>
    </submittedName>
</protein>
<evidence type="ECO:0000313" key="2">
    <source>
        <dbReference type="EMBL" id="KAG5644489.1"/>
    </source>
</evidence>
<feature type="compositionally biased region" description="Polar residues" evidence="1">
    <location>
        <begin position="242"/>
        <end position="255"/>
    </location>
</feature>
<reference evidence="2" key="1">
    <citation type="submission" date="2020-07" db="EMBL/GenBank/DDBJ databases">
        <authorList>
            <person name="Nieuwenhuis M."/>
            <person name="Van De Peppel L.J.J."/>
        </authorList>
    </citation>
    <scope>NUCLEOTIDE SEQUENCE</scope>
    <source>
        <strain evidence="2">AP01</strain>
        <tissue evidence="2">Mycelium</tissue>
    </source>
</reference>
<dbReference type="AlphaFoldDB" id="A0A9P7KCT0"/>
<sequence length="905" mass="99187">MLPEDHFSEPESAFDLEDGEITEEEARSEESKYPGTTAIESAGQTTSIHIVPRTSPRAMHTQPLSEEAVSATIEAVESQVACTPSQVEKVEVKLLSIPSTVAAGEQPEHDLKTPRALSLEELEIAKNIVLDLLGWGVQPEYLVECGVSSHAIYRIFTDLHLRLPSNLSYLVNIDTITQAATMLQTPRFAITNTLNQRFSSLDAIRNSQNDNNQNAGNRKQPTTSSRHCNAVTYTGDRGRSVVSYQSNQSHTTTPRENPPAPSNSHPLGRTPLRRTGGFRRLPPSSALEGLGYNVSPPRTSVAPHASESHPIRKPIEDRDERNSTHERIPYTAHPRTSVAPQSSPTLSRPAPSCVLMNAATELAANLSFGPEAAVVCRAQEAKRSRRARFDKNPVQSTLVYSSTLKVNNLAGSSNAGSSRSLATSANPAGRSNGNVISSLSLNDAPSSDPRLCSNGAVPWVLPDDWRTRTLLIIESLISAEAFLGILQQCPHLQELHVNIYRRDTDTRLSRGRTVRAAHLNILAIRTSIEPRPILDALSLPKLKVFCLEWDGCHGQSSPRHSRSGLYDLVEESSCPLTYVSLRDIFPSESELSTPLTGNSTLQELIALWPESKLSISQANAIAAHPGSSCSSSIASSEESALSTCTWVVPDEWKLTTELTVKNSISAEVFLKIVSECNLLQRLSVTIHHRDSNRPTLTQGRTIRSNALEILSITTSVEPRPLLDALNLPNLSHFHLGWDSCHGQSSPRHSQSGLYRLLKESSCSLKSLSLLNIFSAESELLDCLKDAHLRADLEELAVLGDDSYSIPSRSTGRLVTGKTLRMLASSRAYPNLKTLDLSNIVADDGQLSSMVRSRAPTLEKPLHLVFSFQGNSRHHRNDLKTIRRLNGNGFSFRMKGAELIAMDWPN</sequence>
<reference evidence="2" key="2">
    <citation type="submission" date="2021-10" db="EMBL/GenBank/DDBJ databases">
        <title>Phylogenomics reveals ancestral predisposition of the termite-cultivated fungus Termitomyces towards a domesticated lifestyle.</title>
        <authorList>
            <person name="Auxier B."/>
            <person name="Grum-Grzhimaylo A."/>
            <person name="Cardenas M.E."/>
            <person name="Lodge J.D."/>
            <person name="Laessoe T."/>
            <person name="Pedersen O."/>
            <person name="Smith M.E."/>
            <person name="Kuyper T.W."/>
            <person name="Franco-Molano E.A."/>
            <person name="Baroni T.J."/>
            <person name="Aanen D.K."/>
        </authorList>
    </citation>
    <scope>NUCLEOTIDE SEQUENCE</scope>
    <source>
        <strain evidence="2">AP01</strain>
        <tissue evidence="2">Mycelium</tissue>
    </source>
</reference>
<feature type="region of interest" description="Disordered" evidence="1">
    <location>
        <begin position="1"/>
        <end position="44"/>
    </location>
</feature>
<comment type="caution">
    <text evidence="2">The sequence shown here is derived from an EMBL/GenBank/DDBJ whole genome shotgun (WGS) entry which is preliminary data.</text>
</comment>
<keyword evidence="3" id="KW-1185">Reference proteome</keyword>
<evidence type="ECO:0000313" key="3">
    <source>
        <dbReference type="Proteomes" id="UP000775547"/>
    </source>
</evidence>
<organism evidence="2 3">
    <name type="scientific">Asterophora parasitica</name>
    <dbReference type="NCBI Taxonomy" id="117018"/>
    <lineage>
        <taxon>Eukaryota</taxon>
        <taxon>Fungi</taxon>
        <taxon>Dikarya</taxon>
        <taxon>Basidiomycota</taxon>
        <taxon>Agaricomycotina</taxon>
        <taxon>Agaricomycetes</taxon>
        <taxon>Agaricomycetidae</taxon>
        <taxon>Agaricales</taxon>
        <taxon>Tricholomatineae</taxon>
        <taxon>Lyophyllaceae</taxon>
        <taxon>Asterophora</taxon>
    </lineage>
</organism>
<evidence type="ECO:0000256" key="1">
    <source>
        <dbReference type="SAM" id="MobiDB-lite"/>
    </source>
</evidence>
<feature type="region of interest" description="Disordered" evidence="1">
    <location>
        <begin position="206"/>
        <end position="348"/>
    </location>
</feature>
<feature type="compositionally biased region" description="Basic and acidic residues" evidence="1">
    <location>
        <begin position="306"/>
        <end position="328"/>
    </location>
</feature>
<proteinExistence type="predicted"/>
<accession>A0A9P7KCT0</accession>
<dbReference type="EMBL" id="JABCKV010000068">
    <property type="protein sequence ID" value="KAG5644489.1"/>
    <property type="molecule type" value="Genomic_DNA"/>
</dbReference>
<dbReference type="OrthoDB" id="3270652at2759"/>
<name>A0A9P7KCT0_9AGAR</name>
<feature type="compositionally biased region" description="Low complexity" evidence="1">
    <location>
        <begin position="206"/>
        <end position="220"/>
    </location>
</feature>